<reference evidence="1 2" key="1">
    <citation type="submission" date="2019-07" db="EMBL/GenBank/DDBJ databases">
        <title>Lentzea xizangensis sp. nov., isolated from Qinghai-Tibetan Plateau Soils.</title>
        <authorList>
            <person name="Huang J."/>
        </authorList>
    </citation>
    <scope>NUCLEOTIDE SEQUENCE [LARGE SCALE GENOMIC DNA]</scope>
    <source>
        <strain evidence="1 2">FXJ1.1311</strain>
    </source>
</reference>
<organism evidence="1 2">
    <name type="scientific">Lentzea tibetensis</name>
    <dbReference type="NCBI Taxonomy" id="2591470"/>
    <lineage>
        <taxon>Bacteria</taxon>
        <taxon>Bacillati</taxon>
        <taxon>Actinomycetota</taxon>
        <taxon>Actinomycetes</taxon>
        <taxon>Pseudonocardiales</taxon>
        <taxon>Pseudonocardiaceae</taxon>
        <taxon>Lentzea</taxon>
    </lineage>
</organism>
<dbReference type="Proteomes" id="UP000316639">
    <property type="component" value="Unassembled WGS sequence"/>
</dbReference>
<keyword evidence="2" id="KW-1185">Reference proteome</keyword>
<proteinExistence type="predicted"/>
<sequence>MSPTDLLQLGLFPLRTRPLRAVLSARGMSTGNTVLDLHNNHTTHAANTHHREVAARLPRRVEIRDGKIRSDTRT</sequence>
<dbReference type="RefSeq" id="WP_146357522.1">
    <property type="nucleotide sequence ID" value="NZ_VOBR01000025.1"/>
</dbReference>
<comment type="caution">
    <text evidence="1">The sequence shown here is derived from an EMBL/GenBank/DDBJ whole genome shotgun (WGS) entry which is preliminary data.</text>
</comment>
<gene>
    <name evidence="1" type="ORF">FKR81_31525</name>
</gene>
<accession>A0A563EKU2</accession>
<name>A0A563EKU2_9PSEU</name>
<dbReference type="EMBL" id="VOBR01000025">
    <property type="protein sequence ID" value="TWP47497.1"/>
    <property type="molecule type" value="Genomic_DNA"/>
</dbReference>
<evidence type="ECO:0000313" key="1">
    <source>
        <dbReference type="EMBL" id="TWP47497.1"/>
    </source>
</evidence>
<dbReference type="AlphaFoldDB" id="A0A563EKU2"/>
<protein>
    <submittedName>
        <fullName evidence="1">Uncharacterized protein</fullName>
    </submittedName>
</protein>
<evidence type="ECO:0000313" key="2">
    <source>
        <dbReference type="Proteomes" id="UP000316639"/>
    </source>
</evidence>